<dbReference type="eggNOG" id="ENOG50331S2">
    <property type="taxonomic scope" value="Bacteria"/>
</dbReference>
<name>I3ZKK6_TERRK</name>
<dbReference type="AlphaFoldDB" id="I3ZKK6"/>
<feature type="transmembrane region" description="Helical" evidence="1">
    <location>
        <begin position="51"/>
        <end position="70"/>
    </location>
</feature>
<evidence type="ECO:0000256" key="1">
    <source>
        <dbReference type="SAM" id="Phobius"/>
    </source>
</evidence>
<keyword evidence="1" id="KW-0812">Transmembrane</keyword>
<sequence>MATALISAQQTSGKTRSPLALWHLLSLDAPTIAAVWTVYVSRSFGVMLPWSAPAALAVAVWMLYAADRLADAARGKDLRERHRFHARHRHAFVGGILGAVPILLFLLTQMPHTLRLAWMLQALPLAIYVVAVHALRLPRVPKEHMVGIFFAFTCFMPALLVQRSLPTLIAMAVFGALCWLNCAALARWERTSSATLDAGTAWAAGHLRFACFGLASVATAMVHTSHARIIALPIVLSCFALATLDEKQRSMKAVHLRALADVALLTPLLTWHLLHFLDR</sequence>
<feature type="transmembrane region" description="Helical" evidence="1">
    <location>
        <begin position="168"/>
        <end position="188"/>
    </location>
</feature>
<reference evidence="2 3" key="1">
    <citation type="submission" date="2012-06" db="EMBL/GenBank/DDBJ databases">
        <title>Complete genome of Terriglobus roseus DSM 18391.</title>
        <authorList>
            <consortium name="US DOE Joint Genome Institute (JGI-PGF)"/>
            <person name="Lucas S."/>
            <person name="Copeland A."/>
            <person name="Lapidus A."/>
            <person name="Glavina del Rio T."/>
            <person name="Dalin E."/>
            <person name="Tice H."/>
            <person name="Bruce D."/>
            <person name="Goodwin L."/>
            <person name="Pitluck S."/>
            <person name="Peters L."/>
            <person name="Mikhailova N."/>
            <person name="Munk A.C.C."/>
            <person name="Kyrpides N."/>
            <person name="Mavromatis K."/>
            <person name="Ivanova N."/>
            <person name="Brettin T."/>
            <person name="Detter J.C."/>
            <person name="Han C."/>
            <person name="Larimer F."/>
            <person name="Land M."/>
            <person name="Hauser L."/>
            <person name="Markowitz V."/>
            <person name="Cheng J.-F."/>
            <person name="Hugenholtz P."/>
            <person name="Woyke T."/>
            <person name="Wu D."/>
            <person name="Brambilla E."/>
            <person name="Klenk H.-P."/>
            <person name="Eisen J.A."/>
        </authorList>
    </citation>
    <scope>NUCLEOTIDE SEQUENCE [LARGE SCALE GENOMIC DNA]</scope>
    <source>
        <strain evidence="3">DSM 18391 / NRRL B-41598 / KBS 63</strain>
    </source>
</reference>
<keyword evidence="1" id="KW-1133">Transmembrane helix</keyword>
<feature type="transmembrane region" description="Helical" evidence="1">
    <location>
        <begin position="91"/>
        <end position="110"/>
    </location>
</feature>
<feature type="transmembrane region" description="Helical" evidence="1">
    <location>
        <begin position="256"/>
        <end position="274"/>
    </location>
</feature>
<organism evidence="2 3">
    <name type="scientific">Terriglobus roseus (strain DSM 18391 / NRRL B-41598 / KBS 63)</name>
    <dbReference type="NCBI Taxonomy" id="926566"/>
    <lineage>
        <taxon>Bacteria</taxon>
        <taxon>Pseudomonadati</taxon>
        <taxon>Acidobacteriota</taxon>
        <taxon>Terriglobia</taxon>
        <taxon>Terriglobales</taxon>
        <taxon>Acidobacteriaceae</taxon>
        <taxon>Terriglobus</taxon>
    </lineage>
</organism>
<feature type="transmembrane region" description="Helical" evidence="1">
    <location>
        <begin position="144"/>
        <end position="162"/>
    </location>
</feature>
<feature type="transmembrane region" description="Helical" evidence="1">
    <location>
        <begin position="200"/>
        <end position="221"/>
    </location>
</feature>
<keyword evidence="1" id="KW-0472">Membrane</keyword>
<evidence type="ECO:0000313" key="3">
    <source>
        <dbReference type="Proteomes" id="UP000006056"/>
    </source>
</evidence>
<gene>
    <name evidence="2" type="ordered locus">Terro_3560</name>
</gene>
<feature type="transmembrane region" description="Helical" evidence="1">
    <location>
        <begin position="116"/>
        <end position="137"/>
    </location>
</feature>
<dbReference type="KEGG" id="trs:Terro_3560"/>
<evidence type="ECO:0008006" key="4">
    <source>
        <dbReference type="Google" id="ProtNLM"/>
    </source>
</evidence>
<feature type="transmembrane region" description="Helical" evidence="1">
    <location>
        <begin position="20"/>
        <end position="39"/>
    </location>
</feature>
<dbReference type="HOGENOM" id="CLU_079341_0_0_0"/>
<protein>
    <recommendedName>
        <fullName evidence="4">4-hydroxybenzoate polyprenyltransferase</fullName>
    </recommendedName>
</protein>
<evidence type="ECO:0000313" key="2">
    <source>
        <dbReference type="EMBL" id="AFL89774.1"/>
    </source>
</evidence>
<dbReference type="EMBL" id="CP003379">
    <property type="protein sequence ID" value="AFL89774.1"/>
    <property type="molecule type" value="Genomic_DNA"/>
</dbReference>
<accession>I3ZKK6</accession>
<feature type="transmembrane region" description="Helical" evidence="1">
    <location>
        <begin position="227"/>
        <end position="244"/>
    </location>
</feature>
<dbReference type="RefSeq" id="WP_014787035.1">
    <property type="nucleotide sequence ID" value="NC_018014.1"/>
</dbReference>
<dbReference type="STRING" id="926566.Terro_3560"/>
<dbReference type="Proteomes" id="UP000006056">
    <property type="component" value="Chromosome"/>
</dbReference>
<proteinExistence type="predicted"/>
<keyword evidence="3" id="KW-1185">Reference proteome</keyword>
<dbReference type="OrthoDB" id="121651at2"/>